<dbReference type="InterPro" id="IPR018712">
    <property type="entry name" value="Tle1-like_cat"/>
</dbReference>
<gene>
    <name evidence="2" type="ORF">ABI908_08850</name>
</gene>
<dbReference type="Proteomes" id="UP001462502">
    <property type="component" value="Unassembled WGS sequence"/>
</dbReference>
<dbReference type="Pfam" id="PF09994">
    <property type="entry name" value="T6SS_Tle1-like_cat"/>
    <property type="match status" value="2"/>
</dbReference>
<dbReference type="RefSeq" id="WP_347936699.1">
    <property type="nucleotide sequence ID" value="NZ_CP158160.1"/>
</dbReference>
<reference evidence="2 3" key="1">
    <citation type="submission" date="2024-05" db="EMBL/GenBank/DDBJ databases">
        <authorList>
            <person name="De Oliveira J.P."/>
            <person name="Noriler S.A."/>
            <person name="De Oliveira A.G."/>
            <person name="Sipoli D.S."/>
        </authorList>
    </citation>
    <scope>NUCLEOTIDE SEQUENCE [LARGE SCALE GENOMIC DNA]</scope>
    <source>
        <strain evidence="2 3">LABIM192</strain>
    </source>
</reference>
<evidence type="ECO:0000259" key="1">
    <source>
        <dbReference type="Pfam" id="PF09994"/>
    </source>
</evidence>
<sequence>MSCQNANCPTPPNPVKDLAQKISNQSKLANDNKKLEPSCSHKLWVSFFFDGTNNNRDRDLINAGKPRSKCEHSNIVSLFDSAKLDPKENYFKYYIQGVGTTFKEINETVPDDDGLAMAKGGQKRISYAYYQLCNSINYAIHKSTIFKDSDFKTEIKLNVSNANPATGVKDSFKAIQNKLISNIGKNQNTPKIEIVNIAVFGFSRGAAEARVFCRWLEMSCTRKGDTWLFAGCIPIRLYFLGIFDTVASVGAAHSAPFLGRKPGHSSDGVLDGQMDWASPTMLKVTSFVEQCRHYVAAHEIRYSFPLTSIRHTDGSMPRNAIEIVYPGSHSDVGGGYGPGDQGKSVGHRKKLLSQIPLLNMYADATKAGVPLYPTSMLNKLDIGVDFECDPDLIKRFQAYMAWAKAPSGKTEDMLYFHLRKYWEWRLATSSKYTQQNCMLELKKGTQRSPRSDKQDYEDMMASEEDWLNEVRHPTNDDSGEFLDLMGLVGTTTDQSVPKDVHDFFDRHVHDSHASFYMLGATTTWQKQKHAVKAMKAAKEASRDKKLLDPYMQSILKNTHGNPNDPASIDVSNFPVVTDKDMPSLKAADGFSSKFAGTLMTNTRREKGGHAHQRATFVGSTAQYGKAGQHAYTPKPDTLKQKQDALAQQHANSIRMKNMQYQAQRTALQNAGIPVDKLDAKHVQDIDDLNRNFQEKL</sequence>
<feature type="domain" description="T6SS Phospholipase effector Tle1-like catalytic" evidence="1">
    <location>
        <begin position="235"/>
        <end position="361"/>
    </location>
</feature>
<keyword evidence="3" id="KW-1185">Reference proteome</keyword>
<feature type="domain" description="T6SS Phospholipase effector Tle1-like catalytic" evidence="1">
    <location>
        <begin position="48"/>
        <end position="216"/>
    </location>
</feature>
<accession>A0ABV0ISE6</accession>
<proteinExistence type="predicted"/>
<organism evidence="2 3">
    <name type="scientific">Chromobacterium phragmitis</name>
    <dbReference type="NCBI Taxonomy" id="2202141"/>
    <lineage>
        <taxon>Bacteria</taxon>
        <taxon>Pseudomonadati</taxon>
        <taxon>Pseudomonadota</taxon>
        <taxon>Betaproteobacteria</taxon>
        <taxon>Neisseriales</taxon>
        <taxon>Chromobacteriaceae</taxon>
        <taxon>Chromobacterium</taxon>
    </lineage>
</organism>
<comment type="caution">
    <text evidence="2">The sequence shown here is derived from an EMBL/GenBank/DDBJ whole genome shotgun (WGS) entry which is preliminary data.</text>
</comment>
<evidence type="ECO:0000313" key="3">
    <source>
        <dbReference type="Proteomes" id="UP001462502"/>
    </source>
</evidence>
<dbReference type="EMBL" id="JBDXMI010000001">
    <property type="protein sequence ID" value="MEO9384214.1"/>
    <property type="molecule type" value="Genomic_DNA"/>
</dbReference>
<name>A0ABV0ISE6_9NEIS</name>
<evidence type="ECO:0000313" key="2">
    <source>
        <dbReference type="EMBL" id="MEO9384214.1"/>
    </source>
</evidence>
<dbReference type="PANTHER" id="PTHR33840">
    <property type="match status" value="1"/>
</dbReference>
<dbReference type="PANTHER" id="PTHR33840:SF1">
    <property type="entry name" value="TLE1 PHOSPHOLIPASE DOMAIN-CONTAINING PROTEIN"/>
    <property type="match status" value="1"/>
</dbReference>
<protein>
    <submittedName>
        <fullName evidence="2">DUF2235 domain-containing protein</fullName>
    </submittedName>
</protein>